<evidence type="ECO:0000256" key="3">
    <source>
        <dbReference type="ARBA" id="ARBA00022840"/>
    </source>
</evidence>
<dbReference type="AlphaFoldDB" id="E2ZK06"/>
<dbReference type="Proteomes" id="UP000006028">
    <property type="component" value="Unassembled WGS sequence"/>
</dbReference>
<dbReference type="InterPro" id="IPR050773">
    <property type="entry name" value="CbxX/CfxQ_RuBisCO_ESX"/>
</dbReference>
<dbReference type="InterPro" id="IPR027417">
    <property type="entry name" value="P-loop_NTPase"/>
</dbReference>
<dbReference type="SMART" id="SM00382">
    <property type="entry name" value="AAA"/>
    <property type="match status" value="1"/>
</dbReference>
<dbReference type="BioCyc" id="FCF748224-HMP:GTSS-1114-MONOMER"/>
<comment type="caution">
    <text evidence="6">The sequence shown here is derived from an EMBL/GenBank/DDBJ whole genome shotgun (WGS) entry which is preliminary data.</text>
</comment>
<evidence type="ECO:0000256" key="2">
    <source>
        <dbReference type="ARBA" id="ARBA00022741"/>
    </source>
</evidence>
<protein>
    <submittedName>
        <fullName evidence="6">ATPase, AAA family</fullName>
    </submittedName>
</protein>
<dbReference type="InterPro" id="IPR003593">
    <property type="entry name" value="AAA+_ATPase"/>
</dbReference>
<dbReference type="EMBL" id="AECU01000165">
    <property type="protein sequence ID" value="EFQ06489.1"/>
    <property type="molecule type" value="Genomic_DNA"/>
</dbReference>
<keyword evidence="2" id="KW-0547">Nucleotide-binding</keyword>
<evidence type="ECO:0000313" key="6">
    <source>
        <dbReference type="EMBL" id="EFQ06489.1"/>
    </source>
</evidence>
<dbReference type="InterPro" id="IPR041627">
    <property type="entry name" value="AAA_lid_6"/>
</dbReference>
<evidence type="ECO:0000259" key="5">
    <source>
        <dbReference type="SMART" id="SM00382"/>
    </source>
</evidence>
<evidence type="ECO:0000256" key="1">
    <source>
        <dbReference type="ARBA" id="ARBA00010378"/>
    </source>
</evidence>
<feature type="domain" description="AAA+ ATPase" evidence="5">
    <location>
        <begin position="509"/>
        <end position="647"/>
    </location>
</feature>
<evidence type="ECO:0000313" key="7">
    <source>
        <dbReference type="Proteomes" id="UP000006028"/>
    </source>
</evidence>
<feature type="region of interest" description="Disordered" evidence="4">
    <location>
        <begin position="67"/>
        <end position="88"/>
    </location>
</feature>
<keyword evidence="3" id="KW-0067">ATP-binding</keyword>
<dbReference type="Gene3D" id="1.10.8.60">
    <property type="match status" value="1"/>
</dbReference>
<dbReference type="PANTHER" id="PTHR43392:SF2">
    <property type="entry name" value="AAA-TYPE ATPASE FAMILY PROTEIN _ ANKYRIN REPEAT FAMILY PROTEIN"/>
    <property type="match status" value="1"/>
</dbReference>
<dbReference type="FunFam" id="3.40.50.300:FF:000216">
    <property type="entry name" value="Type VII secretion ATPase EccA"/>
    <property type="match status" value="1"/>
</dbReference>
<comment type="similarity">
    <text evidence="1">Belongs to the CbxX/CfxQ family.</text>
</comment>
<accession>E2ZK06</accession>
<gene>
    <name evidence="6" type="ORF">HMPREF9436_02009</name>
</gene>
<proteinExistence type="inferred from homology"/>
<dbReference type="eggNOG" id="COG0542">
    <property type="taxonomic scope" value="Bacteria"/>
</dbReference>
<sequence length="730" mass="78171">MTVIVSSFLLADFLSDISVNTGGLFCKRELQKLSGYTILEENDKNGGQTMAYTDDWENLMNGVFGAGGRPRFGGTAQPEAKPQKSGTSAVPDLNAALLENQKQLDALLKKQNAQLKTQDTAVQSALEDSRQMLRDMEADGLLAKGTADVTAEHLGSFEGLAAEVKKTVLGQDAFVDSVVRAMRRPFVLGTERPAARNVILLCGGAGTGRHFALAETARIMAARGLLQSDKTAVVDLALYPNSGAEKLFLQDLYAALHAPGEIVIFEHYESCHAAFLKTLADLAVKGSAPLSSRYLVNKEGILVDAGTALAPGAVSSITPCGKYLIFFSRKGRDALADKFGAPFVAAVGDVCATSAFAREDLAALAAQQLNALAQKVSARLGLTLSAGADVRDYVAAQCSKEKGAAGLAECCDKMFRALSEYCLQTDAKLTGTVTLTAKPEGVWFCLNDQPEQELSALLPAEYTGAVDEIRAELNGLVGLGAVKEYVFGLADNLQVQQRRAAAGFKTASLSMHMIFTGNPGTGKTTIARLVAKYLKAIGALKGGQLVEVTRADLVGRYTGHTAPLTNSVIESALGGVLFIDEAYSLYRGEQDSFGLEAIDTLVKGMEDHRDELVVVLAGYTREMEVFLTANSGLASRFPNKIEFPDYTADELLDITNVLAKGKGYRLAEGCTFPLLGYYKRRQALDSRTAGNGRLARNTLEKAIFHQSRRLVAEPAAELDLILPSDLEFEE</sequence>
<dbReference type="STRING" id="748224.HMPREF9436_02009"/>
<dbReference type="GO" id="GO:0005524">
    <property type="term" value="F:ATP binding"/>
    <property type="evidence" value="ECO:0007669"/>
    <property type="project" value="UniProtKB-KW"/>
</dbReference>
<dbReference type="PANTHER" id="PTHR43392">
    <property type="entry name" value="AAA-TYPE ATPASE FAMILY PROTEIN / ANKYRIN REPEAT FAMILY PROTEIN"/>
    <property type="match status" value="1"/>
</dbReference>
<dbReference type="GO" id="GO:0016887">
    <property type="term" value="F:ATP hydrolysis activity"/>
    <property type="evidence" value="ECO:0007669"/>
    <property type="project" value="InterPro"/>
</dbReference>
<dbReference type="HOGENOM" id="CLU_401100_0_0_9"/>
<organism evidence="6 7">
    <name type="scientific">Faecalibacterium cf. prausnitzii KLE1255</name>
    <dbReference type="NCBI Taxonomy" id="748224"/>
    <lineage>
        <taxon>Bacteria</taxon>
        <taxon>Bacillati</taxon>
        <taxon>Bacillota</taxon>
        <taxon>Clostridia</taxon>
        <taxon>Eubacteriales</taxon>
        <taxon>Oscillospiraceae</taxon>
        <taxon>Faecalibacterium</taxon>
    </lineage>
</organism>
<evidence type="ECO:0000256" key="4">
    <source>
        <dbReference type="SAM" id="MobiDB-lite"/>
    </source>
</evidence>
<reference evidence="6 7" key="1">
    <citation type="submission" date="2010-08" db="EMBL/GenBank/DDBJ databases">
        <authorList>
            <person name="Weinstock G."/>
            <person name="Sodergren E."/>
            <person name="Clifton S."/>
            <person name="Fulton L."/>
            <person name="Fulton B."/>
            <person name="Courtney L."/>
            <person name="Fronick C."/>
            <person name="Harrison M."/>
            <person name="Strong C."/>
            <person name="Farmer C."/>
            <person name="Delahaunty K."/>
            <person name="Markovic C."/>
            <person name="Hall O."/>
            <person name="Minx P."/>
            <person name="Tomlinson C."/>
            <person name="Mitreva M."/>
            <person name="Hou S."/>
            <person name="Chen J."/>
            <person name="Wollam A."/>
            <person name="Pepin K.H."/>
            <person name="Johnson M."/>
            <person name="Bhonagiri V."/>
            <person name="Zhang X."/>
            <person name="Suruliraj S."/>
            <person name="Warren W."/>
            <person name="Chinwalla A."/>
            <person name="Mardis E.R."/>
            <person name="Wilson R.K."/>
        </authorList>
    </citation>
    <scope>NUCLEOTIDE SEQUENCE [LARGE SCALE GENOMIC DNA]</scope>
    <source>
        <strain evidence="6 7">KLE1255</strain>
    </source>
</reference>
<dbReference type="InterPro" id="IPR003959">
    <property type="entry name" value="ATPase_AAA_core"/>
</dbReference>
<dbReference type="Pfam" id="PF00004">
    <property type="entry name" value="AAA"/>
    <property type="match status" value="1"/>
</dbReference>
<dbReference type="Pfam" id="PF17866">
    <property type="entry name" value="AAA_lid_6"/>
    <property type="match status" value="1"/>
</dbReference>
<dbReference type="eggNOG" id="COG0464">
    <property type="taxonomic scope" value="Bacteria"/>
</dbReference>
<dbReference type="CDD" id="cd00009">
    <property type="entry name" value="AAA"/>
    <property type="match status" value="1"/>
</dbReference>
<name>E2ZK06_9FIRM</name>
<dbReference type="InterPro" id="IPR000641">
    <property type="entry name" value="CbxX/CfxQ"/>
</dbReference>
<dbReference type="PRINTS" id="PR00819">
    <property type="entry name" value="CBXCFQXSUPER"/>
</dbReference>
<dbReference type="Gene3D" id="3.40.50.300">
    <property type="entry name" value="P-loop containing nucleotide triphosphate hydrolases"/>
    <property type="match status" value="1"/>
</dbReference>
<dbReference type="SUPFAM" id="SSF52540">
    <property type="entry name" value="P-loop containing nucleoside triphosphate hydrolases"/>
    <property type="match status" value="1"/>
</dbReference>